<dbReference type="GO" id="GO:0001682">
    <property type="term" value="P:tRNA 5'-leader removal"/>
    <property type="evidence" value="ECO:0007669"/>
    <property type="project" value="UniProtKB-UniRule"/>
</dbReference>
<evidence type="ECO:0000256" key="3">
    <source>
        <dbReference type="ARBA" id="ARBA00022759"/>
    </source>
</evidence>
<dbReference type="InterPro" id="IPR000100">
    <property type="entry name" value="RNase_P"/>
</dbReference>
<dbReference type="PANTHER" id="PTHR33992">
    <property type="entry name" value="RIBONUCLEASE P PROTEIN COMPONENT"/>
    <property type="match status" value="1"/>
</dbReference>
<dbReference type="GO" id="GO:0004526">
    <property type="term" value="F:ribonuclease P activity"/>
    <property type="evidence" value="ECO:0007669"/>
    <property type="project" value="UniProtKB-UniRule"/>
</dbReference>
<dbReference type="GO" id="GO:0030677">
    <property type="term" value="C:ribonuclease P complex"/>
    <property type="evidence" value="ECO:0007669"/>
    <property type="project" value="TreeGrafter"/>
</dbReference>
<dbReference type="Gene3D" id="3.30.230.10">
    <property type="match status" value="1"/>
</dbReference>
<dbReference type="PANTHER" id="PTHR33992:SF1">
    <property type="entry name" value="RIBONUCLEASE P PROTEIN COMPONENT"/>
    <property type="match status" value="1"/>
</dbReference>
<accession>A0A917WEJ6</accession>
<gene>
    <name evidence="6 8" type="primary">rnpA</name>
    <name evidence="8" type="ORF">GCM10011594_16390</name>
</gene>
<dbReference type="EC" id="3.1.26.5" evidence="6 7"/>
<dbReference type="Proteomes" id="UP000655208">
    <property type="component" value="Unassembled WGS sequence"/>
</dbReference>
<comment type="caution">
    <text evidence="8">The sequence shown here is derived from an EMBL/GenBank/DDBJ whole genome shotgun (WGS) entry which is preliminary data.</text>
</comment>
<keyword evidence="1 6" id="KW-0819">tRNA processing</keyword>
<dbReference type="HAMAP" id="MF_00227">
    <property type="entry name" value="RNase_P"/>
    <property type="match status" value="1"/>
</dbReference>
<dbReference type="InterPro" id="IPR020568">
    <property type="entry name" value="Ribosomal_Su5_D2-typ_SF"/>
</dbReference>
<sequence length="127" mass="13358">MLPTGSRLHTAADFAAVLRHGRRAGAGTLVVHLWNRAPGGVPTGTARAGFVVSRKTGNSVVRHRITRRLRPLVRRHLTHLPSGVDLVVRALPAAANASSADLGHDLDAALRTAARRAGTPVGHGTRP</sequence>
<keyword evidence="5 6" id="KW-0694">RNA-binding</keyword>
<keyword evidence="4 6" id="KW-0378">Hydrolase</keyword>
<comment type="catalytic activity">
    <reaction evidence="6">
        <text>Endonucleolytic cleavage of RNA, removing 5'-extranucleotides from tRNA precursor.</text>
        <dbReference type="EC" id="3.1.26.5"/>
    </reaction>
</comment>
<evidence type="ECO:0000256" key="5">
    <source>
        <dbReference type="ARBA" id="ARBA00022884"/>
    </source>
</evidence>
<name>A0A917WEJ6_9ACTN</name>
<reference evidence="8" key="2">
    <citation type="submission" date="2020-09" db="EMBL/GenBank/DDBJ databases">
        <authorList>
            <person name="Sun Q."/>
            <person name="Zhou Y."/>
        </authorList>
    </citation>
    <scope>NUCLEOTIDE SEQUENCE</scope>
    <source>
        <strain evidence="8">CGMCC 4.7308</strain>
    </source>
</reference>
<dbReference type="InterPro" id="IPR014721">
    <property type="entry name" value="Ribsml_uS5_D2-typ_fold_subgr"/>
</dbReference>
<comment type="similarity">
    <text evidence="6">Belongs to the RnpA family.</text>
</comment>
<protein>
    <recommendedName>
        <fullName evidence="6 7">Ribonuclease P protein component</fullName>
        <shortName evidence="6">RNase P protein</shortName>
        <shortName evidence="6">RNaseP protein</shortName>
        <ecNumber evidence="6 7">3.1.26.5</ecNumber>
    </recommendedName>
    <alternativeName>
        <fullName evidence="6">Protein C5</fullName>
    </alternativeName>
</protein>
<dbReference type="GO" id="GO:0000049">
    <property type="term" value="F:tRNA binding"/>
    <property type="evidence" value="ECO:0007669"/>
    <property type="project" value="UniProtKB-UniRule"/>
</dbReference>
<evidence type="ECO:0000313" key="8">
    <source>
        <dbReference type="EMBL" id="GGL97371.1"/>
    </source>
</evidence>
<keyword evidence="2 6" id="KW-0540">Nuclease</keyword>
<dbReference type="AlphaFoldDB" id="A0A917WEJ6"/>
<evidence type="ECO:0000256" key="1">
    <source>
        <dbReference type="ARBA" id="ARBA00022694"/>
    </source>
</evidence>
<dbReference type="RefSeq" id="WP_188941047.1">
    <property type="nucleotide sequence ID" value="NZ_BMNA01000003.1"/>
</dbReference>
<dbReference type="GO" id="GO:0042781">
    <property type="term" value="F:3'-tRNA processing endoribonuclease activity"/>
    <property type="evidence" value="ECO:0007669"/>
    <property type="project" value="TreeGrafter"/>
</dbReference>
<organism evidence="8 9">
    <name type="scientific">Nakamurella endophytica</name>
    <dbReference type="NCBI Taxonomy" id="1748367"/>
    <lineage>
        <taxon>Bacteria</taxon>
        <taxon>Bacillati</taxon>
        <taxon>Actinomycetota</taxon>
        <taxon>Actinomycetes</taxon>
        <taxon>Nakamurellales</taxon>
        <taxon>Nakamurellaceae</taxon>
        <taxon>Nakamurella</taxon>
    </lineage>
</organism>
<evidence type="ECO:0000256" key="2">
    <source>
        <dbReference type="ARBA" id="ARBA00022722"/>
    </source>
</evidence>
<comment type="subunit">
    <text evidence="6">Consists of a catalytic RNA component (M1 or rnpB) and a protein subunit.</text>
</comment>
<keyword evidence="3 6" id="KW-0255">Endonuclease</keyword>
<evidence type="ECO:0000256" key="6">
    <source>
        <dbReference type="HAMAP-Rule" id="MF_00227"/>
    </source>
</evidence>
<evidence type="ECO:0000256" key="7">
    <source>
        <dbReference type="NCBIfam" id="TIGR00188"/>
    </source>
</evidence>
<evidence type="ECO:0000313" key="9">
    <source>
        <dbReference type="Proteomes" id="UP000655208"/>
    </source>
</evidence>
<comment type="function">
    <text evidence="6">RNaseP catalyzes the removal of the 5'-leader sequence from pre-tRNA to produce the mature 5'-terminus. It can also cleave other RNA substrates such as 4.5S RNA. The protein component plays an auxiliary but essential role in vivo by binding to the 5'-leader sequence and broadening the substrate specificity of the ribozyme.</text>
</comment>
<dbReference type="NCBIfam" id="TIGR00188">
    <property type="entry name" value="rnpA"/>
    <property type="match status" value="1"/>
</dbReference>
<evidence type="ECO:0000256" key="4">
    <source>
        <dbReference type="ARBA" id="ARBA00022801"/>
    </source>
</evidence>
<proteinExistence type="inferred from homology"/>
<dbReference type="EMBL" id="BMNA01000003">
    <property type="protein sequence ID" value="GGL97371.1"/>
    <property type="molecule type" value="Genomic_DNA"/>
</dbReference>
<reference evidence="8" key="1">
    <citation type="journal article" date="2014" name="Int. J. Syst. Evol. Microbiol.">
        <title>Complete genome sequence of Corynebacterium casei LMG S-19264T (=DSM 44701T), isolated from a smear-ripened cheese.</title>
        <authorList>
            <consortium name="US DOE Joint Genome Institute (JGI-PGF)"/>
            <person name="Walter F."/>
            <person name="Albersmeier A."/>
            <person name="Kalinowski J."/>
            <person name="Ruckert C."/>
        </authorList>
    </citation>
    <scope>NUCLEOTIDE SEQUENCE</scope>
    <source>
        <strain evidence="8">CGMCC 4.7308</strain>
    </source>
</reference>
<keyword evidence="9" id="KW-1185">Reference proteome</keyword>
<dbReference type="Pfam" id="PF00825">
    <property type="entry name" value="Ribonuclease_P"/>
    <property type="match status" value="1"/>
</dbReference>
<dbReference type="SUPFAM" id="SSF54211">
    <property type="entry name" value="Ribosomal protein S5 domain 2-like"/>
    <property type="match status" value="1"/>
</dbReference>